<feature type="compositionally biased region" description="Basic and acidic residues" evidence="4">
    <location>
        <begin position="12"/>
        <end position="23"/>
    </location>
</feature>
<accession>A0A1I5S1Q7</accession>
<dbReference type="Gene3D" id="3.90.230.10">
    <property type="entry name" value="Creatinase/methionine aminopeptidase superfamily"/>
    <property type="match status" value="1"/>
</dbReference>
<keyword evidence="1 3" id="KW-0479">Metal-binding</keyword>
<name>A0A1I5S1Q7_9EURY</name>
<dbReference type="RefSeq" id="WP_074877913.1">
    <property type="nucleotide sequence ID" value="NZ_FOXI01000005.1"/>
</dbReference>
<evidence type="ECO:0000256" key="4">
    <source>
        <dbReference type="SAM" id="MobiDB-lite"/>
    </source>
</evidence>
<keyword evidence="6" id="KW-0031">Aminopeptidase</keyword>
<evidence type="ECO:0000256" key="1">
    <source>
        <dbReference type="ARBA" id="ARBA00022723"/>
    </source>
</evidence>
<feature type="domain" description="Peptidase M24" evidence="5">
    <location>
        <begin position="174"/>
        <end position="391"/>
    </location>
</feature>
<dbReference type="PROSITE" id="PS00491">
    <property type="entry name" value="PROLINE_PEPTIDASE"/>
    <property type="match status" value="1"/>
</dbReference>
<dbReference type="GO" id="GO:0004177">
    <property type="term" value="F:aminopeptidase activity"/>
    <property type="evidence" value="ECO:0007669"/>
    <property type="project" value="UniProtKB-KW"/>
</dbReference>
<evidence type="ECO:0000259" key="5">
    <source>
        <dbReference type="Pfam" id="PF00557"/>
    </source>
</evidence>
<dbReference type="PANTHER" id="PTHR46112:SF2">
    <property type="entry name" value="XAA-PRO AMINOPEPTIDASE P-RELATED"/>
    <property type="match status" value="1"/>
</dbReference>
<keyword evidence="7" id="KW-1185">Reference proteome</keyword>
<dbReference type="InterPro" id="IPR036005">
    <property type="entry name" value="Creatinase/aminopeptidase-like"/>
</dbReference>
<dbReference type="OrthoDB" id="200535at2157"/>
<evidence type="ECO:0000256" key="3">
    <source>
        <dbReference type="RuleBase" id="RU000590"/>
    </source>
</evidence>
<evidence type="ECO:0000256" key="2">
    <source>
        <dbReference type="ARBA" id="ARBA00022801"/>
    </source>
</evidence>
<comment type="similarity">
    <text evidence="3">Belongs to the peptidase M24B family.</text>
</comment>
<dbReference type="InterPro" id="IPR050659">
    <property type="entry name" value="Peptidase_M24B"/>
</dbReference>
<evidence type="ECO:0000313" key="6">
    <source>
        <dbReference type="EMBL" id="SFP64660.1"/>
    </source>
</evidence>
<evidence type="ECO:0000313" key="7">
    <source>
        <dbReference type="Proteomes" id="UP000183769"/>
    </source>
</evidence>
<keyword evidence="2" id="KW-0378">Hydrolase</keyword>
<gene>
    <name evidence="6" type="ORF">SAMN05216277_105253</name>
</gene>
<sequence>MSRPLAPGAPEVPHDHPDAPETDLRPIADAVAEHGAAGFVAVGDRFADDLRYLSRFGGPDRDYAVVVTPDRAALTAPGLFDEQAHREFVDGAPGDGIAREVRTEKQGDPAGVRGAAVLDDLRNDAGDPDSQTVLTPASIPHDAALYLEDAGYDLASTTAVADARERKTEAELACLRRVQAVTCRGMARAEAVLATAEPAGDDLLFDGEPLTTERLRREVDVEMARHGIRSAGNTVIGAGQTAADLHYTGIDHVSPGETVLLDVSPRGPHGYYGDLTRTFAVASEGGWERRAFVAVERAHGTALDHVEAGVTAGTVHEEAAAELTAHGFRIDSPEIGFTHGVGHGVGVSLHEGPSLRADTPLEPGNVVTIEPGVYDADTGGVRIEDLVAVTENGYERLATYPVRFTPVPPA</sequence>
<dbReference type="AlphaFoldDB" id="A0A1I5S1Q7"/>
<protein>
    <submittedName>
        <fullName evidence="6">Xaa-Pro aminopeptidase</fullName>
    </submittedName>
</protein>
<dbReference type="InterPro" id="IPR000994">
    <property type="entry name" value="Pept_M24"/>
</dbReference>
<dbReference type="Proteomes" id="UP000183769">
    <property type="component" value="Unassembled WGS sequence"/>
</dbReference>
<dbReference type="GO" id="GO:0046872">
    <property type="term" value="F:metal ion binding"/>
    <property type="evidence" value="ECO:0007669"/>
    <property type="project" value="UniProtKB-KW"/>
</dbReference>
<dbReference type="EMBL" id="FOXI01000005">
    <property type="protein sequence ID" value="SFP64660.1"/>
    <property type="molecule type" value="Genomic_DNA"/>
</dbReference>
<reference evidence="7" key="1">
    <citation type="submission" date="2016-10" db="EMBL/GenBank/DDBJ databases">
        <authorList>
            <person name="Varghese N."/>
            <person name="Submissions S."/>
        </authorList>
    </citation>
    <scope>NUCLEOTIDE SEQUENCE [LARGE SCALE GENOMIC DNA]</scope>
    <source>
        <strain evidence="7">CGMCC 1.10329</strain>
    </source>
</reference>
<organism evidence="6 7">
    <name type="scientific">Halolamina pelagica</name>
    <dbReference type="NCBI Taxonomy" id="699431"/>
    <lineage>
        <taxon>Archaea</taxon>
        <taxon>Methanobacteriati</taxon>
        <taxon>Methanobacteriota</taxon>
        <taxon>Stenosarchaea group</taxon>
        <taxon>Halobacteria</taxon>
        <taxon>Halobacteriales</taxon>
        <taxon>Haloferacaceae</taxon>
    </lineage>
</organism>
<feature type="region of interest" description="Disordered" evidence="4">
    <location>
        <begin position="1"/>
        <end position="23"/>
    </location>
</feature>
<dbReference type="InterPro" id="IPR001131">
    <property type="entry name" value="Peptidase_M24B_aminopep-P_CS"/>
</dbReference>
<keyword evidence="6" id="KW-0645">Protease</keyword>
<proteinExistence type="inferred from homology"/>
<dbReference type="PANTHER" id="PTHR46112">
    <property type="entry name" value="AMINOPEPTIDASE"/>
    <property type="match status" value="1"/>
</dbReference>
<dbReference type="Pfam" id="PF00557">
    <property type="entry name" value="Peptidase_M24"/>
    <property type="match status" value="1"/>
</dbReference>
<dbReference type="SUPFAM" id="SSF55920">
    <property type="entry name" value="Creatinase/aminopeptidase"/>
    <property type="match status" value="1"/>
</dbReference>